<dbReference type="GO" id="GO:0046167">
    <property type="term" value="P:glycerol-3-phosphate biosynthetic process"/>
    <property type="evidence" value="ECO:0007669"/>
    <property type="project" value="TreeGrafter"/>
</dbReference>
<dbReference type="InterPro" id="IPR000577">
    <property type="entry name" value="Carb_kinase_FGGY"/>
</dbReference>
<dbReference type="SUPFAM" id="SSF53067">
    <property type="entry name" value="Actin-like ATPase domain"/>
    <property type="match status" value="2"/>
</dbReference>
<dbReference type="InterPro" id="IPR042018">
    <property type="entry name" value="GK1-3_metazoan-type"/>
</dbReference>
<feature type="domain" description="Carbohydrate kinase FGGY N-terminal" evidence="18">
    <location>
        <begin position="14"/>
        <end position="113"/>
    </location>
</feature>
<keyword evidence="6" id="KW-0963">Cytoplasm</keyword>
<dbReference type="NCBIfam" id="NF000756">
    <property type="entry name" value="PRK00047.1"/>
    <property type="match status" value="1"/>
</dbReference>
<dbReference type="NCBIfam" id="TIGR01311">
    <property type="entry name" value="glycerol_kin"/>
    <property type="match status" value="1"/>
</dbReference>
<dbReference type="Ensembl" id="ENSSORT00005048627.1">
    <property type="protein sequence ID" value="ENSSORP00005047449.1"/>
    <property type="gene ID" value="ENSSORG00005020962.1"/>
</dbReference>
<dbReference type="InterPro" id="IPR018485">
    <property type="entry name" value="FGGY_C"/>
</dbReference>
<evidence type="ECO:0000256" key="13">
    <source>
        <dbReference type="ARBA" id="ARBA00023128"/>
    </source>
</evidence>
<reference evidence="20" key="3">
    <citation type="submission" date="2025-09" db="UniProtKB">
        <authorList>
            <consortium name="Ensembl"/>
        </authorList>
    </citation>
    <scope>IDENTIFICATION</scope>
</reference>
<keyword evidence="21" id="KW-1185">Reference proteome</keyword>
<dbReference type="GO" id="GO:0005524">
    <property type="term" value="F:ATP binding"/>
    <property type="evidence" value="ECO:0007669"/>
    <property type="project" value="UniProtKB-KW"/>
</dbReference>
<dbReference type="InterPro" id="IPR043129">
    <property type="entry name" value="ATPase_NBD"/>
</dbReference>
<dbReference type="InterPro" id="IPR018484">
    <property type="entry name" value="FGGY_N"/>
</dbReference>
<dbReference type="FunFam" id="3.30.420.40:FF:000033">
    <property type="entry name" value="glycerol kinase isoform X2"/>
    <property type="match status" value="1"/>
</dbReference>
<comment type="subcellular location">
    <subcellularLocation>
        <location evidence="2">Cytoplasm</location>
    </subcellularLocation>
    <subcellularLocation>
        <location evidence="1">Mitochondrion outer membrane</location>
    </subcellularLocation>
</comment>
<comment type="pathway">
    <text evidence="3">Polyol metabolism; glycerol degradation via glycerol kinase pathway; sn-glycerol 3-phosphate from glycerol: step 1/1.</text>
</comment>
<dbReference type="Proteomes" id="UP000472271">
    <property type="component" value="Chromosome 2"/>
</dbReference>
<dbReference type="InterPro" id="IPR018483">
    <property type="entry name" value="Carb_kinase_FGGY_CS"/>
</dbReference>
<dbReference type="PIRSF" id="PIRSF000538">
    <property type="entry name" value="GlpK"/>
    <property type="match status" value="1"/>
</dbReference>
<keyword evidence="12" id="KW-0067">ATP-binding</keyword>
<dbReference type="PROSITE" id="PS00933">
    <property type="entry name" value="FGGY_KINASES_1"/>
    <property type="match status" value="1"/>
</dbReference>
<reference evidence="20" key="1">
    <citation type="submission" date="2019-06" db="EMBL/GenBank/DDBJ databases">
        <authorList>
            <consortium name="Wellcome Sanger Institute Data Sharing"/>
        </authorList>
    </citation>
    <scope>NUCLEOTIDE SEQUENCE [LARGE SCALE GENOMIC DNA]</scope>
</reference>
<feature type="domain" description="Carbohydrate kinase FGGY C-terminal" evidence="19">
    <location>
        <begin position="297"/>
        <end position="487"/>
    </location>
</feature>
<dbReference type="GO" id="GO:0019563">
    <property type="term" value="P:glycerol catabolic process"/>
    <property type="evidence" value="ECO:0007669"/>
    <property type="project" value="UniProtKB-UniPathway"/>
</dbReference>
<comment type="similarity">
    <text evidence="4 16">Belongs to the FGGY kinase family.</text>
</comment>
<dbReference type="Pfam" id="PF02782">
    <property type="entry name" value="FGGY_C"/>
    <property type="match status" value="1"/>
</dbReference>
<dbReference type="PROSITE" id="PS00445">
    <property type="entry name" value="FGGY_KINASES_2"/>
    <property type="match status" value="1"/>
</dbReference>
<dbReference type="GO" id="GO:0005741">
    <property type="term" value="C:mitochondrial outer membrane"/>
    <property type="evidence" value="ECO:0007669"/>
    <property type="project" value="UniProtKB-SubCell"/>
</dbReference>
<protein>
    <recommendedName>
        <fullName evidence="5">glycerol kinase</fullName>
        <ecNumber evidence="5">2.7.1.30</ecNumber>
    </recommendedName>
    <alternativeName>
        <fullName evidence="15">ATP:glycerol 3-phosphotransferase</fullName>
    </alternativeName>
</protein>
<keyword evidence="14" id="KW-0472">Membrane</keyword>
<evidence type="ECO:0000256" key="7">
    <source>
        <dbReference type="ARBA" id="ARBA00022679"/>
    </source>
</evidence>
<evidence type="ECO:0000313" key="21">
    <source>
        <dbReference type="Proteomes" id="UP000472271"/>
    </source>
</evidence>
<accession>A0A673C2H0</accession>
<sequence>MAASSHRIMLGPLVAAIDQGTSSTRFLVFNSKTSELLSHHQVEIKQSFPKEGWVEEDPKEILQSVYECMERTCEKLTQLNIDISNIKAIGVTNQRETTIVWDKETGEPLYNAIGKVLQVCSAVLLSIITQLFMWLDLRTQSTVEHLINKTPGRNKNHLKHKTGLPISTYFSAVKLRWLMDNVDEVREAVVSHRAMFGTVDSWLIWCLTGGKSGGVHCTDVTNASRTMLFNIHTMDWDPELCKYFGIPMEVLPRVRSSSEIYGLMKSGALSGIPISGCLGDQSAALVGQMCFQDGQAKNTYGTGCFLLRNTGSKPVMSDHGLLTTVAYKLGRDKPACYALEGSVAIAGAVVRWLQDNLGIIGSSEELEKLAASVGTSYGCYFVPAFSGLYAPYWEPSARGIICGLTQFTNKSHLAFAALEAVCFQTREIMDAMNQDSGIPLTQLQVDGGMTSNRLLMQLQADILCIPVVKPSMPETTALGAAMAAGAAEGVSVWSLNPEDLSEVTSEKFEPQINTEESEFRYARWKKAVQKSMNWETTENQALKSKPGKPEKCVTP</sequence>
<evidence type="ECO:0000256" key="9">
    <source>
        <dbReference type="ARBA" id="ARBA00022777"/>
    </source>
</evidence>
<dbReference type="InterPro" id="IPR005999">
    <property type="entry name" value="Glycerol_kin"/>
</dbReference>
<evidence type="ECO:0000256" key="10">
    <source>
        <dbReference type="ARBA" id="ARBA00022787"/>
    </source>
</evidence>
<evidence type="ECO:0000256" key="5">
    <source>
        <dbReference type="ARBA" id="ARBA00012099"/>
    </source>
</evidence>
<organism evidence="20 21">
    <name type="scientific">Sphaeramia orbicularis</name>
    <name type="common">orbiculate cardinalfish</name>
    <dbReference type="NCBI Taxonomy" id="375764"/>
    <lineage>
        <taxon>Eukaryota</taxon>
        <taxon>Metazoa</taxon>
        <taxon>Chordata</taxon>
        <taxon>Craniata</taxon>
        <taxon>Vertebrata</taxon>
        <taxon>Euteleostomi</taxon>
        <taxon>Actinopterygii</taxon>
        <taxon>Neopterygii</taxon>
        <taxon>Teleostei</taxon>
        <taxon>Neoteleostei</taxon>
        <taxon>Acanthomorphata</taxon>
        <taxon>Gobiaria</taxon>
        <taxon>Kurtiformes</taxon>
        <taxon>Apogonoidei</taxon>
        <taxon>Apogonidae</taxon>
        <taxon>Apogoninae</taxon>
        <taxon>Sphaeramia</taxon>
    </lineage>
</organism>
<evidence type="ECO:0000256" key="6">
    <source>
        <dbReference type="ARBA" id="ARBA00022490"/>
    </source>
</evidence>
<proteinExistence type="inferred from homology"/>
<dbReference type="GO" id="GO:0006641">
    <property type="term" value="P:triglyceride metabolic process"/>
    <property type="evidence" value="ECO:0007669"/>
    <property type="project" value="TreeGrafter"/>
</dbReference>
<keyword evidence="7 16" id="KW-0808">Transferase</keyword>
<dbReference type="FunFam" id="3.30.420.40:FF:000043">
    <property type="entry name" value="glycerol kinase isoform X1"/>
    <property type="match status" value="1"/>
</dbReference>
<evidence type="ECO:0000256" key="1">
    <source>
        <dbReference type="ARBA" id="ARBA00004294"/>
    </source>
</evidence>
<evidence type="ECO:0000256" key="11">
    <source>
        <dbReference type="ARBA" id="ARBA00022798"/>
    </source>
</evidence>
<feature type="domain" description="Carbohydrate kinase FGGY N-terminal" evidence="18">
    <location>
        <begin position="128"/>
        <end position="287"/>
    </location>
</feature>
<gene>
    <name evidence="20" type="primary">gk</name>
</gene>
<dbReference type="EC" id="2.7.1.30" evidence="5"/>
<evidence type="ECO:0000256" key="15">
    <source>
        <dbReference type="ARBA" id="ARBA00043149"/>
    </source>
</evidence>
<dbReference type="PANTHER" id="PTHR10196">
    <property type="entry name" value="SUGAR KINASE"/>
    <property type="match status" value="1"/>
</dbReference>
<evidence type="ECO:0000256" key="12">
    <source>
        <dbReference type="ARBA" id="ARBA00022840"/>
    </source>
</evidence>
<keyword evidence="11" id="KW-0319">Glycerol metabolism</keyword>
<dbReference type="Pfam" id="PF00370">
    <property type="entry name" value="FGGY_N"/>
    <property type="match status" value="2"/>
</dbReference>
<dbReference type="AlphaFoldDB" id="A0A673C2H0"/>
<evidence type="ECO:0000259" key="18">
    <source>
        <dbReference type="Pfam" id="PF00370"/>
    </source>
</evidence>
<keyword evidence="9 16" id="KW-0418">Kinase</keyword>
<keyword evidence="10" id="KW-1000">Mitochondrion outer membrane</keyword>
<keyword evidence="8" id="KW-0547">Nucleotide-binding</keyword>
<name>A0A673C2H0_9TELE</name>
<evidence type="ECO:0000256" key="2">
    <source>
        <dbReference type="ARBA" id="ARBA00004496"/>
    </source>
</evidence>
<dbReference type="Gene3D" id="3.30.420.40">
    <property type="match status" value="2"/>
</dbReference>
<evidence type="ECO:0000256" key="14">
    <source>
        <dbReference type="ARBA" id="ARBA00023136"/>
    </source>
</evidence>
<reference evidence="20" key="2">
    <citation type="submission" date="2025-08" db="UniProtKB">
        <authorList>
            <consortium name="Ensembl"/>
        </authorList>
    </citation>
    <scope>IDENTIFICATION</scope>
</reference>
<keyword evidence="13" id="KW-0496">Mitochondrion</keyword>
<dbReference type="PANTHER" id="PTHR10196:SF69">
    <property type="entry name" value="GLYCEROL KINASE"/>
    <property type="match status" value="1"/>
</dbReference>
<evidence type="ECO:0000256" key="3">
    <source>
        <dbReference type="ARBA" id="ARBA00005190"/>
    </source>
</evidence>
<evidence type="ECO:0000256" key="16">
    <source>
        <dbReference type="RuleBase" id="RU003733"/>
    </source>
</evidence>
<dbReference type="CDD" id="cd07792">
    <property type="entry name" value="ASKHA_NBD_FGGY_GK1-3-like"/>
    <property type="match status" value="1"/>
</dbReference>
<evidence type="ECO:0000256" key="4">
    <source>
        <dbReference type="ARBA" id="ARBA00009156"/>
    </source>
</evidence>
<dbReference type="UniPathway" id="UPA00618">
    <property type="reaction ID" value="UER00672"/>
</dbReference>
<evidence type="ECO:0000256" key="8">
    <source>
        <dbReference type="ARBA" id="ARBA00022741"/>
    </source>
</evidence>
<dbReference type="GO" id="GO:0004370">
    <property type="term" value="F:glycerol kinase activity"/>
    <property type="evidence" value="ECO:0007669"/>
    <property type="project" value="UniProtKB-EC"/>
</dbReference>
<feature type="region of interest" description="Disordered" evidence="17">
    <location>
        <begin position="535"/>
        <end position="555"/>
    </location>
</feature>
<evidence type="ECO:0000256" key="17">
    <source>
        <dbReference type="SAM" id="MobiDB-lite"/>
    </source>
</evidence>
<evidence type="ECO:0000259" key="19">
    <source>
        <dbReference type="Pfam" id="PF02782"/>
    </source>
</evidence>
<evidence type="ECO:0000313" key="20">
    <source>
        <dbReference type="Ensembl" id="ENSSORP00005047449.1"/>
    </source>
</evidence>